<evidence type="ECO:0000313" key="10">
    <source>
        <dbReference type="Proteomes" id="UP001454036"/>
    </source>
</evidence>
<dbReference type="SUPFAM" id="SSF57959">
    <property type="entry name" value="Leucine zipper domain"/>
    <property type="match status" value="1"/>
</dbReference>
<sequence>MAQPNSKQPVTHNFGVGGSHSRSLSQPTFFSNNCLPPLSPSPRSESSNSTLKDVSMEEMDVSSRGTPSYAPPTYIRENNVFRGNESLPPRKGHRRSSSDTVPLAFSAIIQSSPQLVPISGQGGIPHTRDGGLVNDKPILLQRADMVVKHDFKSNAEGMGERKSDGEVIDELFNSYMNLDGMDAWNSSLVERKVKDNMVTSTKPSDGESNNTETEGVSRGNITNIQGASSREGIKRSAVGDIAPSNRHFRSRSMDSAFGSLNLADEPSKLQVSLGINVGQLSPGMSVSDNPAAYNLEFGNGEFSEAEMKKIMSDERLAEVAISDPKRAKRILANRQSAARSKERKLRYISELEHKVQTLQTEATTLSAQLTVLQKDFTELTNQNNELKFRLQAMEQQAHLRDALHEALTTEVHRLKLSATELREEDIPSNCFPQQNSMKRHMFPMQHEQPSQRNQLTSATSTTATGSTTPTSA</sequence>
<feature type="compositionally biased region" description="Low complexity" evidence="7">
    <location>
        <begin position="456"/>
        <end position="472"/>
    </location>
</feature>
<dbReference type="GO" id="GO:0003700">
    <property type="term" value="F:DNA-binding transcription factor activity"/>
    <property type="evidence" value="ECO:0007669"/>
    <property type="project" value="InterPro"/>
</dbReference>
<evidence type="ECO:0000256" key="3">
    <source>
        <dbReference type="ARBA" id="ARBA00023125"/>
    </source>
</evidence>
<dbReference type="SMART" id="SM00338">
    <property type="entry name" value="BRLZ"/>
    <property type="match status" value="1"/>
</dbReference>
<feature type="region of interest" description="Disordered" evidence="7">
    <location>
        <begin position="197"/>
        <end position="218"/>
    </location>
</feature>
<reference evidence="9 10" key="1">
    <citation type="submission" date="2024-01" db="EMBL/GenBank/DDBJ databases">
        <title>The complete chloroplast genome sequence of Lithospermum erythrorhizon: insights into the phylogenetic relationship among Boraginaceae species and the maternal lineages of purple gromwells.</title>
        <authorList>
            <person name="Okada T."/>
            <person name="Watanabe K."/>
        </authorList>
    </citation>
    <scope>NUCLEOTIDE SEQUENCE [LARGE SCALE GENOMIC DNA]</scope>
</reference>
<feature type="region of interest" description="Disordered" evidence="7">
    <location>
        <begin position="1"/>
        <end position="74"/>
    </location>
</feature>
<dbReference type="CDD" id="cd14703">
    <property type="entry name" value="bZIP_plant_RF2"/>
    <property type="match status" value="1"/>
</dbReference>
<keyword evidence="5" id="KW-0539">Nucleus</keyword>
<protein>
    <submittedName>
        <fullName evidence="9">DNA-binding transcription factor</fullName>
    </submittedName>
</protein>
<evidence type="ECO:0000256" key="6">
    <source>
        <dbReference type="SAM" id="Coils"/>
    </source>
</evidence>
<keyword evidence="4" id="KW-0804">Transcription</keyword>
<evidence type="ECO:0000313" key="9">
    <source>
        <dbReference type="EMBL" id="GAA0140878.1"/>
    </source>
</evidence>
<keyword evidence="2" id="KW-0805">Transcription regulation</keyword>
<dbReference type="Gene3D" id="1.20.5.170">
    <property type="match status" value="1"/>
</dbReference>
<dbReference type="Pfam" id="PF00170">
    <property type="entry name" value="bZIP_1"/>
    <property type="match status" value="1"/>
</dbReference>
<keyword evidence="10" id="KW-1185">Reference proteome</keyword>
<dbReference type="EMBL" id="BAABME010000226">
    <property type="protein sequence ID" value="GAA0140878.1"/>
    <property type="molecule type" value="Genomic_DNA"/>
</dbReference>
<dbReference type="GO" id="GO:0005634">
    <property type="term" value="C:nucleus"/>
    <property type="evidence" value="ECO:0007669"/>
    <property type="project" value="UniProtKB-SubCell"/>
</dbReference>
<dbReference type="PROSITE" id="PS50217">
    <property type="entry name" value="BZIP"/>
    <property type="match status" value="1"/>
</dbReference>
<gene>
    <name evidence="9" type="ORF">LIER_02148</name>
</gene>
<evidence type="ECO:0000259" key="8">
    <source>
        <dbReference type="PROSITE" id="PS50217"/>
    </source>
</evidence>
<dbReference type="AlphaFoldDB" id="A0AAV3NPM6"/>
<dbReference type="InterPro" id="IPR046347">
    <property type="entry name" value="bZIP_sf"/>
</dbReference>
<dbReference type="InterPro" id="IPR004827">
    <property type="entry name" value="bZIP"/>
</dbReference>
<evidence type="ECO:0000256" key="5">
    <source>
        <dbReference type="ARBA" id="ARBA00023242"/>
    </source>
</evidence>
<comment type="caution">
    <text evidence="9">The sequence shown here is derived from an EMBL/GenBank/DDBJ whole genome shotgun (WGS) entry which is preliminary data.</text>
</comment>
<feature type="coiled-coil region" evidence="6">
    <location>
        <begin position="341"/>
        <end position="424"/>
    </location>
</feature>
<feature type="region of interest" description="Disordered" evidence="7">
    <location>
        <begin position="443"/>
        <end position="472"/>
    </location>
</feature>
<evidence type="ECO:0000256" key="1">
    <source>
        <dbReference type="ARBA" id="ARBA00004123"/>
    </source>
</evidence>
<evidence type="ECO:0000256" key="7">
    <source>
        <dbReference type="SAM" id="MobiDB-lite"/>
    </source>
</evidence>
<feature type="compositionally biased region" description="Polar residues" evidence="7">
    <location>
        <begin position="20"/>
        <end position="30"/>
    </location>
</feature>
<evidence type="ECO:0000256" key="4">
    <source>
        <dbReference type="ARBA" id="ARBA00023163"/>
    </source>
</evidence>
<feature type="compositionally biased region" description="Polar residues" evidence="7">
    <location>
        <begin position="1"/>
        <end position="11"/>
    </location>
</feature>
<proteinExistence type="predicted"/>
<comment type="subcellular location">
    <subcellularLocation>
        <location evidence="1">Nucleus</location>
    </subcellularLocation>
</comment>
<feature type="domain" description="BZIP" evidence="8">
    <location>
        <begin position="323"/>
        <end position="386"/>
    </location>
</feature>
<dbReference type="PANTHER" id="PTHR13690:SF112">
    <property type="entry name" value="TRANSCRIPTION FACTOR RF2A-LIKE"/>
    <property type="match status" value="1"/>
</dbReference>
<feature type="compositionally biased region" description="Low complexity" evidence="7">
    <location>
        <begin position="31"/>
        <end position="51"/>
    </location>
</feature>
<keyword evidence="3 9" id="KW-0238">DNA-binding</keyword>
<keyword evidence="6" id="KW-0175">Coiled coil</keyword>
<dbReference type="FunFam" id="1.20.5.170:FF:000009">
    <property type="entry name" value="probable transcription factor PosF21"/>
    <property type="match status" value="1"/>
</dbReference>
<name>A0AAV3NPM6_LITER</name>
<organism evidence="9 10">
    <name type="scientific">Lithospermum erythrorhizon</name>
    <name type="common">Purple gromwell</name>
    <name type="synonym">Lithospermum officinale var. erythrorhizon</name>
    <dbReference type="NCBI Taxonomy" id="34254"/>
    <lineage>
        <taxon>Eukaryota</taxon>
        <taxon>Viridiplantae</taxon>
        <taxon>Streptophyta</taxon>
        <taxon>Embryophyta</taxon>
        <taxon>Tracheophyta</taxon>
        <taxon>Spermatophyta</taxon>
        <taxon>Magnoliopsida</taxon>
        <taxon>eudicotyledons</taxon>
        <taxon>Gunneridae</taxon>
        <taxon>Pentapetalae</taxon>
        <taxon>asterids</taxon>
        <taxon>lamiids</taxon>
        <taxon>Boraginales</taxon>
        <taxon>Boraginaceae</taxon>
        <taxon>Boraginoideae</taxon>
        <taxon>Lithospermeae</taxon>
        <taxon>Lithospermum</taxon>
    </lineage>
</organism>
<accession>A0AAV3NPM6</accession>
<dbReference type="InterPro" id="IPR044759">
    <property type="entry name" value="bZIP_RF2"/>
</dbReference>
<dbReference type="GO" id="GO:0003677">
    <property type="term" value="F:DNA binding"/>
    <property type="evidence" value="ECO:0007669"/>
    <property type="project" value="UniProtKB-KW"/>
</dbReference>
<evidence type="ECO:0000256" key="2">
    <source>
        <dbReference type="ARBA" id="ARBA00023015"/>
    </source>
</evidence>
<dbReference type="Proteomes" id="UP001454036">
    <property type="component" value="Unassembled WGS sequence"/>
</dbReference>
<dbReference type="PANTHER" id="PTHR13690">
    <property type="entry name" value="TRANSCRIPTION FACTOR POSF21-RELATED"/>
    <property type="match status" value="1"/>
</dbReference>